<dbReference type="Gene3D" id="3.20.20.80">
    <property type="entry name" value="Glycosidases"/>
    <property type="match status" value="1"/>
</dbReference>
<comment type="function">
    <text evidence="1">Alpha-L-fucosidase is responsible for hydrolyzing the alpha-1,6-linked fucose joined to the reducing-end N-acetylglucosamine of the carbohydrate moieties of glycoproteins.</text>
</comment>
<evidence type="ECO:0000256" key="3">
    <source>
        <dbReference type="ARBA" id="ARBA00012662"/>
    </source>
</evidence>
<dbReference type="Gene3D" id="2.60.40.1180">
    <property type="entry name" value="Golgi alpha-mannosidase II"/>
    <property type="match status" value="1"/>
</dbReference>
<dbReference type="InterPro" id="IPR017853">
    <property type="entry name" value="GH"/>
</dbReference>
<keyword evidence="5" id="KW-0378">Hydrolase</keyword>
<dbReference type="Pfam" id="PF16757">
    <property type="entry name" value="Fucosidase_C"/>
    <property type="match status" value="1"/>
</dbReference>
<reference evidence="9 10" key="1">
    <citation type="submission" date="2021-07" db="EMBL/GenBank/DDBJ databases">
        <title>Paenibacillus radiodurans sp. nov., isolated from the southeastern edge of Tengger Desert.</title>
        <authorList>
            <person name="Zhang G."/>
        </authorList>
    </citation>
    <scope>NUCLEOTIDE SEQUENCE [LARGE SCALE GENOMIC DNA]</scope>
    <source>
        <strain evidence="9 10">CCM 7311</strain>
    </source>
</reference>
<feature type="domain" description="Alpha-L-fucosidase C-terminal" evidence="8">
    <location>
        <begin position="405"/>
        <end position="486"/>
    </location>
</feature>
<protein>
    <recommendedName>
        <fullName evidence="3">alpha-L-fucosidase</fullName>
        <ecNumber evidence="3">3.2.1.51</ecNumber>
    </recommendedName>
</protein>
<keyword evidence="10" id="KW-1185">Reference proteome</keyword>
<dbReference type="SMART" id="SM00812">
    <property type="entry name" value="Alpha_L_fucos"/>
    <property type="match status" value="1"/>
</dbReference>
<evidence type="ECO:0000259" key="8">
    <source>
        <dbReference type="Pfam" id="PF16757"/>
    </source>
</evidence>
<sequence length="489" mass="55988">MQDTPQTPKTSFDMNWSPLMRQTPDWFRDAKFGLFFHWGPYSVPACENEWYSRNMYAKGLPQNEHHVNKYGMLNEFGYKDFYKDFTAEKFDASVWAELVVRSGAKYAGPVTEHADNFSLWNSKINPVNSMNYGPRRDVVGEFGEAIRTRGLHFIATFHHQWLWGWFMSTDPSADVYHPDNERFYGKALPLETNRYIPWRLPDDEFNQVWMEKVVEVIDTYNPDLVYFDSRANIIAERYKHRLLEHYYSRPGSRSDTVISYKQTDFPPGSGIVDLERGRFSDVQSFEWQIDDRLEAKRTWCYIEGATYRSAGDIIRQLCDVVSKNGNLLLNVGPKADGTFADEAKSVLYEIGDWLSQYGEAIFGSRPFTVFGEGATEVKDSNFDVDQIEEQTQSGTFNVAAEDGFSTNDIRFTTKDNILYAIIMGGSNKKQLRINSLADGAGLSSKSIIRIDLIGGNENLEWSRNSTALTVQLGGGMPSPHANVLRIEFR</sequence>
<dbReference type="RefSeq" id="WP_210037937.1">
    <property type="nucleotide sequence ID" value="NZ_JBHLVU010000022.1"/>
</dbReference>
<dbReference type="PRINTS" id="PR00741">
    <property type="entry name" value="GLHYDRLASE29"/>
</dbReference>
<keyword evidence="6" id="KW-0326">Glycosidase</keyword>
<organism evidence="9 10">
    <name type="scientific">Paenibacillus sepulcri</name>
    <dbReference type="NCBI Taxonomy" id="359917"/>
    <lineage>
        <taxon>Bacteria</taxon>
        <taxon>Bacillati</taxon>
        <taxon>Bacillota</taxon>
        <taxon>Bacilli</taxon>
        <taxon>Bacillales</taxon>
        <taxon>Paenibacillaceae</taxon>
        <taxon>Paenibacillus</taxon>
    </lineage>
</organism>
<evidence type="ECO:0000313" key="10">
    <source>
        <dbReference type="Proteomes" id="UP001519887"/>
    </source>
</evidence>
<accession>A0ABS7CC52</accession>
<evidence type="ECO:0000259" key="7">
    <source>
        <dbReference type="Pfam" id="PF01120"/>
    </source>
</evidence>
<dbReference type="InterPro" id="IPR016286">
    <property type="entry name" value="FUC_metazoa-typ"/>
</dbReference>
<name>A0ABS7CC52_9BACL</name>
<evidence type="ECO:0000313" key="9">
    <source>
        <dbReference type="EMBL" id="MBW7458458.1"/>
    </source>
</evidence>
<dbReference type="Pfam" id="PF01120">
    <property type="entry name" value="Alpha_L_fucos"/>
    <property type="match status" value="1"/>
</dbReference>
<evidence type="ECO:0000256" key="6">
    <source>
        <dbReference type="ARBA" id="ARBA00023295"/>
    </source>
</evidence>
<dbReference type="PANTHER" id="PTHR10030:SF37">
    <property type="entry name" value="ALPHA-L-FUCOSIDASE-RELATED"/>
    <property type="match status" value="1"/>
</dbReference>
<gene>
    <name evidence="9" type="ORF">K0U00_30900</name>
</gene>
<feature type="domain" description="Glycoside hydrolase family 29 N-terminal" evidence="7">
    <location>
        <begin position="7"/>
        <end position="359"/>
    </location>
</feature>
<keyword evidence="4" id="KW-0732">Signal</keyword>
<evidence type="ECO:0000256" key="5">
    <source>
        <dbReference type="ARBA" id="ARBA00022801"/>
    </source>
</evidence>
<dbReference type="PANTHER" id="PTHR10030">
    <property type="entry name" value="ALPHA-L-FUCOSIDASE"/>
    <property type="match status" value="1"/>
</dbReference>
<evidence type="ECO:0000256" key="2">
    <source>
        <dbReference type="ARBA" id="ARBA00007951"/>
    </source>
</evidence>
<comment type="caution">
    <text evidence="9">The sequence shown here is derived from an EMBL/GenBank/DDBJ whole genome shotgun (WGS) entry which is preliminary data.</text>
</comment>
<evidence type="ECO:0000256" key="4">
    <source>
        <dbReference type="ARBA" id="ARBA00022729"/>
    </source>
</evidence>
<proteinExistence type="inferred from homology"/>
<dbReference type="InterPro" id="IPR013780">
    <property type="entry name" value="Glyco_hydro_b"/>
</dbReference>
<comment type="similarity">
    <text evidence="2">Belongs to the glycosyl hydrolase 29 family.</text>
</comment>
<dbReference type="EMBL" id="JAHZIK010001204">
    <property type="protein sequence ID" value="MBW7458458.1"/>
    <property type="molecule type" value="Genomic_DNA"/>
</dbReference>
<dbReference type="InterPro" id="IPR000933">
    <property type="entry name" value="Glyco_hydro_29"/>
</dbReference>
<dbReference type="InterPro" id="IPR031919">
    <property type="entry name" value="Fucosidase_C"/>
</dbReference>
<dbReference type="Proteomes" id="UP001519887">
    <property type="component" value="Unassembled WGS sequence"/>
</dbReference>
<evidence type="ECO:0000256" key="1">
    <source>
        <dbReference type="ARBA" id="ARBA00004071"/>
    </source>
</evidence>
<dbReference type="EC" id="3.2.1.51" evidence="3"/>
<dbReference type="InterPro" id="IPR057739">
    <property type="entry name" value="Glyco_hydro_29_N"/>
</dbReference>
<dbReference type="SUPFAM" id="SSF51445">
    <property type="entry name" value="(Trans)glycosidases"/>
    <property type="match status" value="1"/>
</dbReference>